<dbReference type="Pfam" id="PF00005">
    <property type="entry name" value="ABC_tran"/>
    <property type="match status" value="1"/>
</dbReference>
<keyword evidence="4" id="KW-0812">Transmembrane</keyword>
<keyword evidence="3" id="KW-0813">Transport</keyword>
<comment type="subcellular location">
    <subcellularLocation>
        <location evidence="1">Membrane</location>
        <topology evidence="1">Multi-pass membrane protein</topology>
    </subcellularLocation>
</comment>
<keyword evidence="9" id="KW-1185">Reference proteome</keyword>
<proteinExistence type="inferred from homology"/>
<feature type="domain" description="ABC transporter" evidence="7">
    <location>
        <begin position="44"/>
        <end position="92"/>
    </location>
</feature>
<dbReference type="PANTHER" id="PTHR48041:SF139">
    <property type="entry name" value="PROTEIN SCARLET"/>
    <property type="match status" value="1"/>
</dbReference>
<evidence type="ECO:0000256" key="1">
    <source>
        <dbReference type="ARBA" id="ARBA00004141"/>
    </source>
</evidence>
<keyword evidence="5" id="KW-1133">Transmembrane helix</keyword>
<comment type="caution">
    <text evidence="8">The sequence shown here is derived from an EMBL/GenBank/DDBJ whole genome shotgun (WGS) entry which is preliminary data.</text>
</comment>
<dbReference type="GO" id="GO:0042626">
    <property type="term" value="F:ATPase-coupled transmembrane transporter activity"/>
    <property type="evidence" value="ECO:0007669"/>
    <property type="project" value="TreeGrafter"/>
</dbReference>
<evidence type="ECO:0000256" key="6">
    <source>
        <dbReference type="ARBA" id="ARBA00023136"/>
    </source>
</evidence>
<dbReference type="Proteomes" id="UP000285301">
    <property type="component" value="Unassembled WGS sequence"/>
</dbReference>
<evidence type="ECO:0000256" key="2">
    <source>
        <dbReference type="ARBA" id="ARBA00005814"/>
    </source>
</evidence>
<reference evidence="8 9" key="1">
    <citation type="journal article" date="2018" name="Gigascience">
        <title>Genomes of trombidid mites reveal novel predicted allergens and laterally-transferred genes associated with secondary metabolism.</title>
        <authorList>
            <person name="Dong X."/>
            <person name="Chaisiri K."/>
            <person name="Xia D."/>
            <person name="Armstrong S.D."/>
            <person name="Fang Y."/>
            <person name="Donnelly M.J."/>
            <person name="Kadowaki T."/>
            <person name="McGarry J.W."/>
            <person name="Darby A.C."/>
            <person name="Makepeace B.L."/>
        </authorList>
    </citation>
    <scope>NUCLEOTIDE SEQUENCE [LARGE SCALE GENOMIC DNA]</scope>
    <source>
        <strain evidence="8">UoL-WK</strain>
    </source>
</reference>
<dbReference type="SUPFAM" id="SSF52540">
    <property type="entry name" value="P-loop containing nucleoside triphosphate hydrolases"/>
    <property type="match status" value="1"/>
</dbReference>
<evidence type="ECO:0000256" key="3">
    <source>
        <dbReference type="ARBA" id="ARBA00022448"/>
    </source>
</evidence>
<evidence type="ECO:0000256" key="4">
    <source>
        <dbReference type="ARBA" id="ARBA00022692"/>
    </source>
</evidence>
<dbReference type="GO" id="GO:0005524">
    <property type="term" value="F:ATP binding"/>
    <property type="evidence" value="ECO:0007669"/>
    <property type="project" value="InterPro"/>
</dbReference>
<name>A0A3S3PDS7_9ACAR</name>
<evidence type="ECO:0000313" key="8">
    <source>
        <dbReference type="EMBL" id="RWR98834.1"/>
    </source>
</evidence>
<dbReference type="GO" id="GO:0005886">
    <property type="term" value="C:plasma membrane"/>
    <property type="evidence" value="ECO:0007669"/>
    <property type="project" value="TreeGrafter"/>
</dbReference>
<organism evidence="8 9">
    <name type="scientific">Dinothrombium tinctorium</name>
    <dbReference type="NCBI Taxonomy" id="1965070"/>
    <lineage>
        <taxon>Eukaryota</taxon>
        <taxon>Metazoa</taxon>
        <taxon>Ecdysozoa</taxon>
        <taxon>Arthropoda</taxon>
        <taxon>Chelicerata</taxon>
        <taxon>Arachnida</taxon>
        <taxon>Acari</taxon>
        <taxon>Acariformes</taxon>
        <taxon>Trombidiformes</taxon>
        <taxon>Prostigmata</taxon>
        <taxon>Anystina</taxon>
        <taxon>Parasitengona</taxon>
        <taxon>Trombidioidea</taxon>
        <taxon>Trombidiidae</taxon>
        <taxon>Dinothrombium</taxon>
    </lineage>
</organism>
<comment type="similarity">
    <text evidence="2">Belongs to the ABC transporter superfamily. ABCG family. Eye pigment precursor importer (TC 3.A.1.204) subfamily.</text>
</comment>
<evidence type="ECO:0000256" key="5">
    <source>
        <dbReference type="ARBA" id="ARBA00022989"/>
    </source>
</evidence>
<dbReference type="InterPro" id="IPR003439">
    <property type="entry name" value="ABC_transporter-like_ATP-bd"/>
</dbReference>
<dbReference type="InterPro" id="IPR027417">
    <property type="entry name" value="P-loop_NTPase"/>
</dbReference>
<sequence>MRTKEDLYLILWNNLSYTIKISALERLIAYVSGLGWIPKTKEVVKNLNGYFKQGELVAFMGPSGAGKSTLLESIAGIRVTGRDGTITSSSKKELSLVFIPQHDHFLSVL</sequence>
<keyword evidence="6" id="KW-0472">Membrane</keyword>
<dbReference type="STRING" id="1965070.A0A3S3PDS7"/>
<dbReference type="AlphaFoldDB" id="A0A3S3PDS7"/>
<dbReference type="Gene3D" id="3.40.50.300">
    <property type="entry name" value="P-loop containing nucleotide triphosphate hydrolases"/>
    <property type="match status" value="1"/>
</dbReference>
<protein>
    <submittedName>
        <fullName evidence="8">ABC transporter-like protein</fullName>
    </submittedName>
</protein>
<evidence type="ECO:0000313" key="9">
    <source>
        <dbReference type="Proteomes" id="UP000285301"/>
    </source>
</evidence>
<dbReference type="PANTHER" id="PTHR48041">
    <property type="entry name" value="ABC TRANSPORTER G FAMILY MEMBER 28"/>
    <property type="match status" value="1"/>
</dbReference>
<dbReference type="GO" id="GO:0016887">
    <property type="term" value="F:ATP hydrolysis activity"/>
    <property type="evidence" value="ECO:0007669"/>
    <property type="project" value="InterPro"/>
</dbReference>
<dbReference type="InterPro" id="IPR050352">
    <property type="entry name" value="ABCG_transporters"/>
</dbReference>
<gene>
    <name evidence="8" type="ORF">B4U79_17108</name>
</gene>
<accession>A0A3S3PDS7</accession>
<feature type="non-terminal residue" evidence="8">
    <location>
        <position position="109"/>
    </location>
</feature>
<evidence type="ECO:0000259" key="7">
    <source>
        <dbReference type="Pfam" id="PF00005"/>
    </source>
</evidence>
<dbReference type="OrthoDB" id="6716308at2759"/>
<dbReference type="EMBL" id="NCKU01018505">
    <property type="protein sequence ID" value="RWR98834.1"/>
    <property type="molecule type" value="Genomic_DNA"/>
</dbReference>